<dbReference type="OrthoDB" id="5846338at2759"/>
<protein>
    <submittedName>
        <fullName evidence="2">Uncharacterized protein</fullName>
    </submittedName>
</protein>
<name>A0A238BLR6_9BILA</name>
<keyword evidence="3" id="KW-1185">Reference proteome</keyword>
<feature type="non-terminal residue" evidence="2">
    <location>
        <position position="96"/>
    </location>
</feature>
<dbReference type="AlphaFoldDB" id="A0A238BLR6"/>
<feature type="region of interest" description="Disordered" evidence="1">
    <location>
        <begin position="1"/>
        <end position="25"/>
    </location>
</feature>
<evidence type="ECO:0000256" key="1">
    <source>
        <dbReference type="SAM" id="MobiDB-lite"/>
    </source>
</evidence>
<dbReference type="Proteomes" id="UP000242913">
    <property type="component" value="Unassembled WGS sequence"/>
</dbReference>
<gene>
    <name evidence="2" type="ORF">X798_07471</name>
</gene>
<proteinExistence type="predicted"/>
<sequence>MRSGSVPDQSDDQRSDNISEEQMQEISQKMIADNELFDINRVPLSLGHRNVMDEAMKMPIKRSSGRICGTRLVDAIIKLCNGCVKPIGSKAINIKR</sequence>
<organism evidence="2 3">
    <name type="scientific">Onchocerca flexuosa</name>
    <dbReference type="NCBI Taxonomy" id="387005"/>
    <lineage>
        <taxon>Eukaryota</taxon>
        <taxon>Metazoa</taxon>
        <taxon>Ecdysozoa</taxon>
        <taxon>Nematoda</taxon>
        <taxon>Chromadorea</taxon>
        <taxon>Rhabditida</taxon>
        <taxon>Spirurina</taxon>
        <taxon>Spiruromorpha</taxon>
        <taxon>Filarioidea</taxon>
        <taxon>Onchocercidae</taxon>
        <taxon>Onchocerca</taxon>
    </lineage>
</organism>
<evidence type="ECO:0000313" key="3">
    <source>
        <dbReference type="Proteomes" id="UP000242913"/>
    </source>
</evidence>
<reference evidence="2 3" key="1">
    <citation type="submission" date="2015-12" db="EMBL/GenBank/DDBJ databases">
        <title>Draft genome of the nematode, Onchocerca flexuosa.</title>
        <authorList>
            <person name="Mitreva M."/>
        </authorList>
    </citation>
    <scope>NUCLEOTIDE SEQUENCE [LARGE SCALE GENOMIC DNA]</scope>
    <source>
        <strain evidence="2">Red Deer</strain>
    </source>
</reference>
<dbReference type="EMBL" id="KZ270797">
    <property type="protein sequence ID" value="OZC05555.1"/>
    <property type="molecule type" value="Genomic_DNA"/>
</dbReference>
<accession>A0A238BLR6</accession>
<evidence type="ECO:0000313" key="2">
    <source>
        <dbReference type="EMBL" id="OZC05555.1"/>
    </source>
</evidence>